<organism evidence="2 3">
    <name type="scientific">Sphagnurus paluster</name>
    <dbReference type="NCBI Taxonomy" id="117069"/>
    <lineage>
        <taxon>Eukaryota</taxon>
        <taxon>Fungi</taxon>
        <taxon>Dikarya</taxon>
        <taxon>Basidiomycota</taxon>
        <taxon>Agaricomycotina</taxon>
        <taxon>Agaricomycetes</taxon>
        <taxon>Agaricomycetidae</taxon>
        <taxon>Agaricales</taxon>
        <taxon>Tricholomatineae</taxon>
        <taxon>Lyophyllaceae</taxon>
        <taxon>Sphagnurus</taxon>
    </lineage>
</organism>
<reference evidence="2" key="1">
    <citation type="submission" date="2021-02" db="EMBL/GenBank/DDBJ databases">
        <authorList>
            <person name="Nieuwenhuis M."/>
            <person name="Van De Peppel L.J.J."/>
        </authorList>
    </citation>
    <scope>NUCLEOTIDE SEQUENCE</scope>
    <source>
        <strain evidence="2">D49</strain>
    </source>
</reference>
<reference evidence="2" key="2">
    <citation type="submission" date="2021-10" db="EMBL/GenBank/DDBJ databases">
        <title>Phylogenomics reveals ancestral predisposition of the termite-cultivated fungus Termitomyces towards a domesticated lifestyle.</title>
        <authorList>
            <person name="Auxier B."/>
            <person name="Grum-Grzhimaylo A."/>
            <person name="Cardenas M.E."/>
            <person name="Lodge J.D."/>
            <person name="Laessoe T."/>
            <person name="Pedersen O."/>
            <person name="Smith M.E."/>
            <person name="Kuyper T.W."/>
            <person name="Franco-Molano E.A."/>
            <person name="Baroni T.J."/>
            <person name="Aanen D.K."/>
        </authorList>
    </citation>
    <scope>NUCLEOTIDE SEQUENCE</scope>
    <source>
        <strain evidence="2">D49</strain>
    </source>
</reference>
<dbReference type="AlphaFoldDB" id="A0A9P7FTQ7"/>
<evidence type="ECO:0000313" key="2">
    <source>
        <dbReference type="EMBL" id="KAG5637973.1"/>
    </source>
</evidence>
<proteinExistence type="predicted"/>
<feature type="compositionally biased region" description="Low complexity" evidence="1">
    <location>
        <begin position="61"/>
        <end position="87"/>
    </location>
</feature>
<comment type="caution">
    <text evidence="2">The sequence shown here is derived from an EMBL/GenBank/DDBJ whole genome shotgun (WGS) entry which is preliminary data.</text>
</comment>
<sequence length="140" mass="14743">MASAPAAVIPSATRSNPFGGARPVDVTNRDKEVEERIEKEREYSKERITMSRTNSRQASERSPFTASPRTPPAAASPKLASASVPKPALAPSVRPTLSFASAAAARRDAAAAAAERKAEEEKKGGGEVEKVTEKVAEVAI</sequence>
<keyword evidence="3" id="KW-1185">Reference proteome</keyword>
<accession>A0A9P7FTQ7</accession>
<feature type="compositionally biased region" description="Basic and acidic residues" evidence="1">
    <location>
        <begin position="27"/>
        <end position="49"/>
    </location>
</feature>
<protein>
    <submittedName>
        <fullName evidence="2">Uncharacterized protein</fullName>
    </submittedName>
</protein>
<gene>
    <name evidence="2" type="ORF">H0H81_002417</name>
</gene>
<feature type="region of interest" description="Disordered" evidence="1">
    <location>
        <begin position="112"/>
        <end position="140"/>
    </location>
</feature>
<feature type="region of interest" description="Disordered" evidence="1">
    <location>
        <begin position="1"/>
        <end position="91"/>
    </location>
</feature>
<dbReference type="EMBL" id="JABCKI010005790">
    <property type="protein sequence ID" value="KAG5637973.1"/>
    <property type="molecule type" value="Genomic_DNA"/>
</dbReference>
<name>A0A9P7FTQ7_9AGAR</name>
<evidence type="ECO:0000256" key="1">
    <source>
        <dbReference type="SAM" id="MobiDB-lite"/>
    </source>
</evidence>
<dbReference type="Proteomes" id="UP000717328">
    <property type="component" value="Unassembled WGS sequence"/>
</dbReference>
<evidence type="ECO:0000313" key="3">
    <source>
        <dbReference type="Proteomes" id="UP000717328"/>
    </source>
</evidence>